<dbReference type="Pfam" id="PF00627">
    <property type="entry name" value="UBA"/>
    <property type="match status" value="1"/>
</dbReference>
<feature type="domain" description="UBA" evidence="2">
    <location>
        <begin position="300"/>
        <end position="340"/>
    </location>
</feature>
<evidence type="ECO:0000259" key="2">
    <source>
        <dbReference type="PROSITE" id="PS50030"/>
    </source>
</evidence>
<feature type="domain" description="Ubiquitin-like" evidence="3">
    <location>
        <begin position="37"/>
        <end position="87"/>
    </location>
</feature>
<dbReference type="SUPFAM" id="SSF54236">
    <property type="entry name" value="Ubiquitin-like"/>
    <property type="match status" value="1"/>
</dbReference>
<dbReference type="PANTHER" id="PTHR12948">
    <property type="entry name" value="NEDD8 ULTIMATE BUSTER-1 BS4 PROTEIN"/>
    <property type="match status" value="1"/>
</dbReference>
<evidence type="ECO:0000256" key="1">
    <source>
        <dbReference type="SAM" id="MobiDB-lite"/>
    </source>
</evidence>
<feature type="domain" description="UBA" evidence="2">
    <location>
        <begin position="429"/>
        <end position="471"/>
    </location>
</feature>
<evidence type="ECO:0000313" key="5">
    <source>
        <dbReference type="Proteomes" id="UP000631114"/>
    </source>
</evidence>
<feature type="compositionally biased region" description="Low complexity" evidence="1">
    <location>
        <begin position="483"/>
        <end position="501"/>
    </location>
</feature>
<feature type="compositionally biased region" description="Polar residues" evidence="1">
    <location>
        <begin position="502"/>
        <end position="515"/>
    </location>
</feature>
<dbReference type="AlphaFoldDB" id="A0A835I963"/>
<dbReference type="PROSITE" id="PS50030">
    <property type="entry name" value="UBA"/>
    <property type="match status" value="3"/>
</dbReference>
<feature type="domain" description="UBA" evidence="2">
    <location>
        <begin position="372"/>
        <end position="412"/>
    </location>
</feature>
<feature type="region of interest" description="Disordered" evidence="1">
    <location>
        <begin position="466"/>
        <end position="530"/>
    </location>
</feature>
<gene>
    <name evidence="4" type="ORF">IFM89_011969</name>
</gene>
<dbReference type="Gene3D" id="1.10.8.10">
    <property type="entry name" value="DNA helicase RuvA subunit, C-terminal domain"/>
    <property type="match status" value="2"/>
</dbReference>
<dbReference type="PROSITE" id="PS50053">
    <property type="entry name" value="UBIQUITIN_2"/>
    <property type="match status" value="1"/>
</dbReference>
<sequence>METEPSSSTNNPATIMAKLKLAGAYAGILEVELDVWTIPMLREQVSKRANCELNSISLICGGKVLKDGEGKEKLCELGIKNNSKILVAKVCSDQGNVIKNEFLAEEERSRRLGRIKAAAVALAKRHAEGSLPIEDFNLEVEDQSGQKVHLGSETDQQGVMMGLMLHANGKHLIKKQMYKDALDVLSMGEEAFSLCDPKVLKMIDNVPILQIDTVWCYFMLRDITWLSMAGVRLAKAREGIERSHGKDLTRVRTLQGGCQPELALHLRLELLEGVVAYHSAQFDKCKKALTSAQAKYVQLQVPEELMLLLKSMGYKEKEAKRALKMNNHHVERAVEFLVEEKEKNERRMVDDIQRRKEIMEQKRYGMTPLRKAVDLQRLNELVSIGFEKGLAAEALRRNENDTGKALDDLTNPEINSMIQLDIDSRRRKRLRQETNAAIEELVAMGFERSKVAAAVRATGSHERALNLLTAGPGPNPTVAVHGSVSSADSEQNSQSSDTSSEAENTVSSDTPNNVDGMQGLSDGMEGPSGINRMEARDIEMENAIASELTGDAFADYDIEVTVEGEAITEYLALLASTGGN</sequence>
<protein>
    <recommendedName>
        <fullName evidence="6">NEDD8 ultimate buster 1</fullName>
    </recommendedName>
</protein>
<dbReference type="GO" id="GO:2000058">
    <property type="term" value="P:regulation of ubiquitin-dependent protein catabolic process"/>
    <property type="evidence" value="ECO:0007669"/>
    <property type="project" value="TreeGrafter"/>
</dbReference>
<dbReference type="SMART" id="SM00165">
    <property type="entry name" value="UBA"/>
    <property type="match status" value="3"/>
</dbReference>
<dbReference type="PANTHER" id="PTHR12948:SF3">
    <property type="entry name" value="NEDD8 ULTIMATE BUSTER 1"/>
    <property type="match status" value="1"/>
</dbReference>
<comment type="caution">
    <text evidence="4">The sequence shown here is derived from an EMBL/GenBank/DDBJ whole genome shotgun (WGS) entry which is preliminary data.</text>
</comment>
<dbReference type="InterPro" id="IPR000626">
    <property type="entry name" value="Ubiquitin-like_dom"/>
</dbReference>
<dbReference type="SUPFAM" id="SSF46934">
    <property type="entry name" value="UBA-like"/>
    <property type="match status" value="3"/>
</dbReference>
<evidence type="ECO:0000259" key="3">
    <source>
        <dbReference type="PROSITE" id="PS50053"/>
    </source>
</evidence>
<dbReference type="Gene3D" id="3.10.20.90">
    <property type="entry name" value="Phosphatidylinositol 3-kinase Catalytic Subunit, Chain A, domain 1"/>
    <property type="match status" value="1"/>
</dbReference>
<dbReference type="InterPro" id="IPR029071">
    <property type="entry name" value="Ubiquitin-like_domsf"/>
</dbReference>
<evidence type="ECO:0000313" key="4">
    <source>
        <dbReference type="EMBL" id="KAF9613800.1"/>
    </source>
</evidence>
<dbReference type="InterPro" id="IPR041207">
    <property type="entry name" value="NUB1_ubiquitin-like_dom"/>
</dbReference>
<evidence type="ECO:0008006" key="6">
    <source>
        <dbReference type="Google" id="ProtNLM"/>
    </source>
</evidence>
<dbReference type="Pfam" id="PF18037">
    <property type="entry name" value="Ubiquitin_5"/>
    <property type="match status" value="1"/>
</dbReference>
<accession>A0A835I963</accession>
<proteinExistence type="predicted"/>
<dbReference type="InterPro" id="IPR009060">
    <property type="entry name" value="UBA-like_sf"/>
</dbReference>
<keyword evidence="5" id="KW-1185">Reference proteome</keyword>
<dbReference type="GO" id="GO:0031593">
    <property type="term" value="F:polyubiquitin modification-dependent protein binding"/>
    <property type="evidence" value="ECO:0007669"/>
    <property type="project" value="UniProtKB-ARBA"/>
</dbReference>
<dbReference type="Proteomes" id="UP000631114">
    <property type="component" value="Unassembled WGS sequence"/>
</dbReference>
<dbReference type="OrthoDB" id="434245at2759"/>
<dbReference type="EMBL" id="JADFTS010000003">
    <property type="protein sequence ID" value="KAF9613800.1"/>
    <property type="molecule type" value="Genomic_DNA"/>
</dbReference>
<dbReference type="InterPro" id="IPR039749">
    <property type="entry name" value="NUB1"/>
</dbReference>
<reference evidence="4 5" key="1">
    <citation type="submission" date="2020-10" db="EMBL/GenBank/DDBJ databases">
        <title>The Coptis chinensis genome and diversification of protoberbering-type alkaloids.</title>
        <authorList>
            <person name="Wang B."/>
            <person name="Shu S."/>
            <person name="Song C."/>
            <person name="Liu Y."/>
        </authorList>
    </citation>
    <scope>NUCLEOTIDE SEQUENCE [LARGE SCALE GENOMIC DNA]</scope>
    <source>
        <strain evidence="4">HL-2020</strain>
        <tissue evidence="4">Leaf</tissue>
    </source>
</reference>
<organism evidence="4 5">
    <name type="scientific">Coptis chinensis</name>
    <dbReference type="NCBI Taxonomy" id="261450"/>
    <lineage>
        <taxon>Eukaryota</taxon>
        <taxon>Viridiplantae</taxon>
        <taxon>Streptophyta</taxon>
        <taxon>Embryophyta</taxon>
        <taxon>Tracheophyta</taxon>
        <taxon>Spermatophyta</taxon>
        <taxon>Magnoliopsida</taxon>
        <taxon>Ranunculales</taxon>
        <taxon>Ranunculaceae</taxon>
        <taxon>Coptidoideae</taxon>
        <taxon>Coptis</taxon>
    </lineage>
</organism>
<dbReference type="InterPro" id="IPR015940">
    <property type="entry name" value="UBA"/>
</dbReference>
<name>A0A835I963_9MAGN</name>